<dbReference type="OrthoDB" id="5872004at2759"/>
<dbReference type="Proteomes" id="UP000270296">
    <property type="component" value="Unassembled WGS sequence"/>
</dbReference>
<keyword evidence="2" id="KW-0472">Membrane</keyword>
<dbReference type="InterPro" id="IPR000718">
    <property type="entry name" value="Peptidase_M13"/>
</dbReference>
<evidence type="ECO:0000256" key="1">
    <source>
        <dbReference type="ARBA" id="ARBA00007357"/>
    </source>
</evidence>
<feature type="transmembrane region" description="Helical" evidence="2">
    <location>
        <begin position="12"/>
        <end position="35"/>
    </location>
</feature>
<dbReference type="EMBL" id="UZAM01000008">
    <property type="protein sequence ID" value="VDO78470.1"/>
    <property type="molecule type" value="Genomic_DNA"/>
</dbReference>
<keyword evidence="5" id="KW-1185">Reference proteome</keyword>
<comment type="similarity">
    <text evidence="1">Belongs to the peptidase M13 family.</text>
</comment>
<dbReference type="Gene3D" id="1.10.1380.10">
    <property type="entry name" value="Neutral endopeptidase , domain2"/>
    <property type="match status" value="1"/>
</dbReference>
<dbReference type="SUPFAM" id="SSF55486">
    <property type="entry name" value="Metalloproteases ('zincins'), catalytic domain"/>
    <property type="match status" value="1"/>
</dbReference>
<protein>
    <submittedName>
        <fullName evidence="6">Peptidase_M13_N domain-containing protein</fullName>
    </submittedName>
</protein>
<organism evidence="6">
    <name type="scientific">Soboliphyme baturini</name>
    <dbReference type="NCBI Taxonomy" id="241478"/>
    <lineage>
        <taxon>Eukaryota</taxon>
        <taxon>Metazoa</taxon>
        <taxon>Ecdysozoa</taxon>
        <taxon>Nematoda</taxon>
        <taxon>Enoplea</taxon>
        <taxon>Dorylaimia</taxon>
        <taxon>Dioctophymatida</taxon>
        <taxon>Dioctophymatoidea</taxon>
        <taxon>Soboliphymatidae</taxon>
        <taxon>Soboliphyme</taxon>
    </lineage>
</organism>
<dbReference type="Pfam" id="PF05649">
    <property type="entry name" value="Peptidase_M13_N"/>
    <property type="match status" value="1"/>
</dbReference>
<keyword evidence="2" id="KW-0812">Transmembrane</keyword>
<dbReference type="GO" id="GO:0005886">
    <property type="term" value="C:plasma membrane"/>
    <property type="evidence" value="ECO:0007669"/>
    <property type="project" value="TreeGrafter"/>
</dbReference>
<evidence type="ECO:0000313" key="6">
    <source>
        <dbReference type="WBParaSite" id="SBAD_0000000501-mRNA-1"/>
    </source>
</evidence>
<evidence type="ECO:0000259" key="3">
    <source>
        <dbReference type="Pfam" id="PF05649"/>
    </source>
</evidence>
<dbReference type="AlphaFoldDB" id="A0A183I8R3"/>
<feature type="domain" description="Peptidase M13 N-terminal" evidence="3">
    <location>
        <begin position="74"/>
        <end position="405"/>
    </location>
</feature>
<dbReference type="GO" id="GO:0004222">
    <property type="term" value="F:metalloendopeptidase activity"/>
    <property type="evidence" value="ECO:0007669"/>
    <property type="project" value="InterPro"/>
</dbReference>
<dbReference type="InterPro" id="IPR042089">
    <property type="entry name" value="Peptidase_M13_dom_2"/>
</dbReference>
<accession>A0A183I8R3</accession>
<name>A0A183I8R3_9BILA</name>
<evidence type="ECO:0000313" key="4">
    <source>
        <dbReference type="EMBL" id="VDO78470.1"/>
    </source>
</evidence>
<evidence type="ECO:0000256" key="2">
    <source>
        <dbReference type="SAM" id="Phobius"/>
    </source>
</evidence>
<dbReference type="InterPro" id="IPR008753">
    <property type="entry name" value="Peptidase_M13_N"/>
</dbReference>
<evidence type="ECO:0000313" key="5">
    <source>
        <dbReference type="Proteomes" id="UP000270296"/>
    </source>
</evidence>
<sequence>MEFRRQQHRCIVKVFLAVTISVLVIVIVVVTSLLLHQLRTPTTSNSTPQAEDHDLPEVAEMLLGSIDNESQFQCINFYTYACGKFLAAAKAGETKASSTFAMLTKAVNERVINALNTFDVGNPQALASLKATVQIYRSCLQTNNISSDFAKSTIMKRINTLGGWPLMNSDWSPPTPPETIYSMMGKLGNRYGVASLFNWTVNVDWKNVSRNVLYLHPPRLPLQQIADSSLQTYMLQLARTLDKHVDWRNHHLDRDVRSFLNIIKEMAERIENSFHETANYDKLYNAFSVDEMKARWPAIGWNDFIRALFNLSDTYDLGGMKIIVTYPETIDALNTFIAYWEAHDNRRFNVSMVNYLVFLAIDNLTPFLTPSLLGHSEMACLTDLREVLAFTIGRLYVGHQYPQRNLKMAQ</sequence>
<dbReference type="WBParaSite" id="SBAD_0000000501-mRNA-1">
    <property type="protein sequence ID" value="SBAD_0000000501-mRNA-1"/>
    <property type="gene ID" value="SBAD_0000000501"/>
</dbReference>
<dbReference type="GO" id="GO:0016485">
    <property type="term" value="P:protein processing"/>
    <property type="evidence" value="ECO:0007669"/>
    <property type="project" value="TreeGrafter"/>
</dbReference>
<keyword evidence="2" id="KW-1133">Transmembrane helix</keyword>
<proteinExistence type="inferred from homology"/>
<gene>
    <name evidence="4" type="ORF">SBAD_LOCUS6</name>
</gene>
<reference evidence="6" key="1">
    <citation type="submission" date="2016-06" db="UniProtKB">
        <authorList>
            <consortium name="WormBaseParasite"/>
        </authorList>
    </citation>
    <scope>IDENTIFICATION</scope>
</reference>
<dbReference type="PANTHER" id="PTHR11733">
    <property type="entry name" value="ZINC METALLOPROTEASE FAMILY M13 NEPRILYSIN-RELATED"/>
    <property type="match status" value="1"/>
</dbReference>
<dbReference type="PANTHER" id="PTHR11733:SF240">
    <property type="entry name" value="GH14155P-RELATED"/>
    <property type="match status" value="1"/>
</dbReference>
<reference evidence="4 5" key="2">
    <citation type="submission" date="2018-11" db="EMBL/GenBank/DDBJ databases">
        <authorList>
            <consortium name="Pathogen Informatics"/>
        </authorList>
    </citation>
    <scope>NUCLEOTIDE SEQUENCE [LARGE SCALE GENOMIC DNA]</scope>
</reference>
<dbReference type="PROSITE" id="PS51885">
    <property type="entry name" value="NEPRILYSIN"/>
    <property type="match status" value="1"/>
</dbReference>